<name>A0ABV7ZUH2_9GAMM</name>
<feature type="domain" description="EVE" evidence="1">
    <location>
        <begin position="2"/>
        <end position="150"/>
    </location>
</feature>
<dbReference type="EMBL" id="JBHRYR010000002">
    <property type="protein sequence ID" value="MFC3851816.1"/>
    <property type="molecule type" value="Genomic_DNA"/>
</dbReference>
<sequence>MNYWLIKSEPDAFSIDDLAARGAAGEPWDGVRNYQARNFMWHDMQIGDQVLFYHSSCKDVGVAGLAEVLSDAMPDPAQFDPESRYFDPKATAEKPRWYLRRFGFVRKFAHVVPLATLRAYPDLQQMMLLQRSRLSITPVRPEEWRIITELGLNQRPD</sequence>
<dbReference type="RefSeq" id="WP_380693250.1">
    <property type="nucleotide sequence ID" value="NZ_JBHRYR010000002.1"/>
</dbReference>
<protein>
    <submittedName>
        <fullName evidence="2">EVE domain-containing protein</fullName>
    </submittedName>
</protein>
<organism evidence="2 3">
    <name type="scientific">Saccharospirillum mangrovi</name>
    <dbReference type="NCBI Taxonomy" id="2161747"/>
    <lineage>
        <taxon>Bacteria</taxon>
        <taxon>Pseudomonadati</taxon>
        <taxon>Pseudomonadota</taxon>
        <taxon>Gammaproteobacteria</taxon>
        <taxon>Oceanospirillales</taxon>
        <taxon>Saccharospirillaceae</taxon>
        <taxon>Saccharospirillum</taxon>
    </lineage>
</organism>
<dbReference type="Pfam" id="PF01878">
    <property type="entry name" value="EVE"/>
    <property type="match status" value="1"/>
</dbReference>
<dbReference type="InterPro" id="IPR015947">
    <property type="entry name" value="PUA-like_sf"/>
</dbReference>
<dbReference type="Proteomes" id="UP001595617">
    <property type="component" value="Unassembled WGS sequence"/>
</dbReference>
<gene>
    <name evidence="2" type="ORF">ACFOOG_03120</name>
</gene>
<keyword evidence="3" id="KW-1185">Reference proteome</keyword>
<comment type="caution">
    <text evidence="2">The sequence shown here is derived from an EMBL/GenBank/DDBJ whole genome shotgun (WGS) entry which is preliminary data.</text>
</comment>
<evidence type="ECO:0000313" key="2">
    <source>
        <dbReference type="EMBL" id="MFC3851816.1"/>
    </source>
</evidence>
<reference evidence="3" key="1">
    <citation type="journal article" date="2019" name="Int. J. Syst. Evol. Microbiol.">
        <title>The Global Catalogue of Microorganisms (GCM) 10K type strain sequencing project: providing services to taxonomists for standard genome sequencing and annotation.</title>
        <authorList>
            <consortium name="The Broad Institute Genomics Platform"/>
            <consortium name="The Broad Institute Genome Sequencing Center for Infectious Disease"/>
            <person name="Wu L."/>
            <person name="Ma J."/>
        </authorList>
    </citation>
    <scope>NUCLEOTIDE SEQUENCE [LARGE SCALE GENOMIC DNA]</scope>
    <source>
        <strain evidence="3">IBRC 10765</strain>
    </source>
</reference>
<dbReference type="InterPro" id="IPR047197">
    <property type="entry name" value="THYN1-like_EVE"/>
</dbReference>
<dbReference type="PANTHER" id="PTHR14087">
    <property type="entry name" value="THYMOCYTE NUCLEAR PROTEIN 1"/>
    <property type="match status" value="1"/>
</dbReference>
<evidence type="ECO:0000259" key="1">
    <source>
        <dbReference type="Pfam" id="PF01878"/>
    </source>
</evidence>
<evidence type="ECO:0000313" key="3">
    <source>
        <dbReference type="Proteomes" id="UP001595617"/>
    </source>
</evidence>
<dbReference type="Gene3D" id="3.10.590.10">
    <property type="entry name" value="ph1033 like domains"/>
    <property type="match status" value="1"/>
</dbReference>
<dbReference type="CDD" id="cd21133">
    <property type="entry name" value="EVE"/>
    <property type="match status" value="1"/>
</dbReference>
<dbReference type="InterPro" id="IPR052181">
    <property type="entry name" value="5hmC_binding"/>
</dbReference>
<dbReference type="PANTHER" id="PTHR14087:SF7">
    <property type="entry name" value="THYMOCYTE NUCLEAR PROTEIN 1"/>
    <property type="match status" value="1"/>
</dbReference>
<dbReference type="SUPFAM" id="SSF88697">
    <property type="entry name" value="PUA domain-like"/>
    <property type="match status" value="1"/>
</dbReference>
<dbReference type="InterPro" id="IPR002740">
    <property type="entry name" value="EVE_domain"/>
</dbReference>
<accession>A0ABV7ZUH2</accession>
<proteinExistence type="predicted"/>